<feature type="chain" id="PRO_5045037297" evidence="2">
    <location>
        <begin position="22"/>
        <end position="914"/>
    </location>
</feature>
<dbReference type="PANTHER" id="PTHR12994:SF17">
    <property type="entry name" value="LD30995P"/>
    <property type="match status" value="1"/>
</dbReference>
<keyword evidence="4" id="KW-1185">Reference proteome</keyword>
<evidence type="ECO:0000256" key="1">
    <source>
        <dbReference type="ARBA" id="ARBA00005705"/>
    </source>
</evidence>
<protein>
    <submittedName>
        <fullName evidence="3">Probable dipeptidase</fullName>
    </submittedName>
</protein>
<dbReference type="Pfam" id="PF03577">
    <property type="entry name" value="Peptidase_C69"/>
    <property type="match status" value="1"/>
</dbReference>
<dbReference type="EMBL" id="CAXAMM010017002">
    <property type="protein sequence ID" value="CAK9040220.1"/>
    <property type="molecule type" value="Genomic_DNA"/>
</dbReference>
<sequence>MTLRYLAAVLFLASLDGTVFAVGKKATKDGSVLVSHSDDGDPHNDAPGTAFGGARLIHVPAADHPAGAQRPIFYTPDRLTGSTTVPPWLGSAMGPDYMPSSETTGYPVYEPIGYIDQVKHTFGYQSSSYGVINEHGVAVGESTCGAVFGTCGKNSTVGCEPGRKVGEALMSIDTLSYLAMERTTSSRAAVELMGSLATKYGFYGPPDSFEGSGESLVVADPDEAWAFQILSDPTGTSAIWAAQRLPDDHMTVVATLLDRCCGSANMYTIREVDASDKANFILSPNLFDVAKSKKWWKEGTPFDFTKMYSGGEYAHKYYSGRRMWRGFQMAKPSLSLPADYEDGEVEKDRDTTKHHEAMIKSICWDIRYKKVYPWSVQPDRKVDHHDVMSWHRDWYAGTQFDMTKGVQAGPFGSPDRFSTDSKVKGSWERSIALYRTNAVYAFGCRSSNILLQMCLQARDFTDRETQIDDETCRRSEFRWCCFGLASVAWYGAGPAHYAVFVPVPSGFGATVKALKLANPMKFVFRSVDVDAQVAKQVAKGDVLIERLRSSKSAAVLQLAIQEHANKAFTIDCKNMNSVFDGVRIQTIGADLCAKLTLTQYNLTDDNMYLVKGSFANLTCVLMPLPMWKASVAGQWNQISVHAEMHGNLEGHLVAQVHASSWQRDAKMIVVNRHDGNQLWTDQEVGSLAYRPVGVDAAACAQAVEDLYDWSMHLVNSSQNRHQVLFKSSPGPANYTSPVIDEEKLKELKNYPSQETTWLQVYDMERFYPKIKNASCEGLPGTNLRDQIYLWKKAPESPRRGNYLQNLEQVVDYMELQVNIYHLPNTTRSIEATVQYRPWPIIVPIKLFEQNMKLETLNLPVDMSSNIPYPDSPIPIDGSLSSWALRRRCGPVPMLVPRSFGQLSGKRDGAQQNRA</sequence>
<evidence type="ECO:0000313" key="4">
    <source>
        <dbReference type="Proteomes" id="UP001642464"/>
    </source>
</evidence>
<comment type="similarity">
    <text evidence="1">Belongs to the peptidase C69 family. Secernin subfamily.</text>
</comment>
<evidence type="ECO:0000313" key="3">
    <source>
        <dbReference type="EMBL" id="CAK9040220.1"/>
    </source>
</evidence>
<dbReference type="InterPro" id="IPR005322">
    <property type="entry name" value="Peptidase_C69"/>
</dbReference>
<feature type="signal peptide" evidence="2">
    <location>
        <begin position="1"/>
        <end position="21"/>
    </location>
</feature>
<dbReference type="PANTHER" id="PTHR12994">
    <property type="entry name" value="SECERNIN"/>
    <property type="match status" value="1"/>
</dbReference>
<organism evidence="3 4">
    <name type="scientific">Durusdinium trenchii</name>
    <dbReference type="NCBI Taxonomy" id="1381693"/>
    <lineage>
        <taxon>Eukaryota</taxon>
        <taxon>Sar</taxon>
        <taxon>Alveolata</taxon>
        <taxon>Dinophyceae</taxon>
        <taxon>Suessiales</taxon>
        <taxon>Symbiodiniaceae</taxon>
        <taxon>Durusdinium</taxon>
    </lineage>
</organism>
<evidence type="ECO:0000256" key="2">
    <source>
        <dbReference type="SAM" id="SignalP"/>
    </source>
</evidence>
<comment type="caution">
    <text evidence="3">The sequence shown here is derived from an EMBL/GenBank/DDBJ whole genome shotgun (WGS) entry which is preliminary data.</text>
</comment>
<gene>
    <name evidence="3" type="ORF">SCF082_LOCUS23433</name>
</gene>
<dbReference type="Proteomes" id="UP001642464">
    <property type="component" value="Unassembled WGS sequence"/>
</dbReference>
<keyword evidence="2" id="KW-0732">Signal</keyword>
<proteinExistence type="inferred from homology"/>
<reference evidence="3 4" key="1">
    <citation type="submission" date="2024-02" db="EMBL/GenBank/DDBJ databases">
        <authorList>
            <person name="Chen Y."/>
            <person name="Shah S."/>
            <person name="Dougan E. K."/>
            <person name="Thang M."/>
            <person name="Chan C."/>
        </authorList>
    </citation>
    <scope>NUCLEOTIDE SEQUENCE [LARGE SCALE GENOMIC DNA]</scope>
</reference>
<name>A0ABP0LPW5_9DINO</name>
<accession>A0ABP0LPW5</accession>